<dbReference type="Gene3D" id="3.40.50.150">
    <property type="entry name" value="Vaccinia Virus protein VP39"/>
    <property type="match status" value="1"/>
</dbReference>
<dbReference type="GO" id="GO:0032259">
    <property type="term" value="P:methylation"/>
    <property type="evidence" value="ECO:0007669"/>
    <property type="project" value="UniProtKB-KW"/>
</dbReference>
<reference evidence="3" key="1">
    <citation type="submission" date="2016-06" db="EMBL/GenBank/DDBJ databases">
        <title>Parallel loss of symbiosis genes in relatives of nitrogen-fixing non-legume Parasponia.</title>
        <authorList>
            <person name="Van Velzen R."/>
            <person name="Holmer R."/>
            <person name="Bu F."/>
            <person name="Rutten L."/>
            <person name="Van Zeijl A."/>
            <person name="Liu W."/>
            <person name="Santuari L."/>
            <person name="Cao Q."/>
            <person name="Sharma T."/>
            <person name="Shen D."/>
            <person name="Roswanjaya Y."/>
            <person name="Wardhani T."/>
            <person name="Kalhor M.S."/>
            <person name="Jansen J."/>
            <person name="Van den Hoogen J."/>
            <person name="Gungor B."/>
            <person name="Hartog M."/>
            <person name="Hontelez J."/>
            <person name="Verver J."/>
            <person name="Yang W.-C."/>
            <person name="Schijlen E."/>
            <person name="Repin R."/>
            <person name="Schilthuizen M."/>
            <person name="Schranz E."/>
            <person name="Heidstra R."/>
            <person name="Miyata K."/>
            <person name="Fedorova E."/>
            <person name="Kohlen W."/>
            <person name="Bisseling T."/>
            <person name="Smit S."/>
            <person name="Geurts R."/>
        </authorList>
    </citation>
    <scope>NUCLEOTIDE SEQUENCE [LARGE SCALE GENOMIC DNA]</scope>
    <source>
        <strain evidence="3">cv. RG33-2</strain>
    </source>
</reference>
<accession>A0A2P5FHC0</accession>
<evidence type="ECO:0000259" key="1">
    <source>
        <dbReference type="Pfam" id="PF00891"/>
    </source>
</evidence>
<keyword evidence="3" id="KW-1185">Reference proteome</keyword>
<protein>
    <submittedName>
        <fullName evidence="2">O-methyltransferase</fullName>
    </submittedName>
</protein>
<keyword evidence="2" id="KW-0489">Methyltransferase</keyword>
<sequence length="80" mass="8868">MVIVVEAILPAMPETTCADKSTSQLDVLMLTQNPGGKERSQQVFLALANSSGFSGIPFESFLCNFKMEFFKWMAYGILLK</sequence>
<dbReference type="InterPro" id="IPR001077">
    <property type="entry name" value="COMT_C"/>
</dbReference>
<dbReference type="Pfam" id="PF00891">
    <property type="entry name" value="Methyltransf_2"/>
    <property type="match status" value="1"/>
</dbReference>
<dbReference type="Proteomes" id="UP000237000">
    <property type="component" value="Unassembled WGS sequence"/>
</dbReference>
<dbReference type="AlphaFoldDB" id="A0A2P5FHC0"/>
<dbReference type="GO" id="GO:0008171">
    <property type="term" value="F:O-methyltransferase activity"/>
    <property type="evidence" value="ECO:0007669"/>
    <property type="project" value="InterPro"/>
</dbReference>
<evidence type="ECO:0000313" key="3">
    <source>
        <dbReference type="Proteomes" id="UP000237000"/>
    </source>
</evidence>
<keyword evidence="2" id="KW-0808">Transferase</keyword>
<dbReference type="EMBL" id="JXTC01000033">
    <property type="protein sequence ID" value="PON97194.1"/>
    <property type="molecule type" value="Genomic_DNA"/>
</dbReference>
<proteinExistence type="predicted"/>
<dbReference type="OrthoDB" id="1606438at2759"/>
<evidence type="ECO:0000313" key="2">
    <source>
        <dbReference type="EMBL" id="PON97194.1"/>
    </source>
</evidence>
<comment type="caution">
    <text evidence="2">The sequence shown here is derived from an EMBL/GenBank/DDBJ whole genome shotgun (WGS) entry which is preliminary data.</text>
</comment>
<name>A0A2P5FHC0_TREOI</name>
<dbReference type="InParanoid" id="A0A2P5FHC0"/>
<feature type="domain" description="O-methyltransferase C-terminal" evidence="1">
    <location>
        <begin position="2"/>
        <end position="54"/>
    </location>
</feature>
<gene>
    <name evidence="2" type="ORF">TorRG33x02_069500</name>
</gene>
<organism evidence="2 3">
    <name type="scientific">Trema orientale</name>
    <name type="common">Charcoal tree</name>
    <name type="synonym">Celtis orientalis</name>
    <dbReference type="NCBI Taxonomy" id="63057"/>
    <lineage>
        <taxon>Eukaryota</taxon>
        <taxon>Viridiplantae</taxon>
        <taxon>Streptophyta</taxon>
        <taxon>Embryophyta</taxon>
        <taxon>Tracheophyta</taxon>
        <taxon>Spermatophyta</taxon>
        <taxon>Magnoliopsida</taxon>
        <taxon>eudicotyledons</taxon>
        <taxon>Gunneridae</taxon>
        <taxon>Pentapetalae</taxon>
        <taxon>rosids</taxon>
        <taxon>fabids</taxon>
        <taxon>Rosales</taxon>
        <taxon>Cannabaceae</taxon>
        <taxon>Trema</taxon>
    </lineage>
</organism>
<dbReference type="STRING" id="63057.A0A2P5FHC0"/>
<dbReference type="InterPro" id="IPR029063">
    <property type="entry name" value="SAM-dependent_MTases_sf"/>
</dbReference>